<dbReference type="GO" id="GO:0051537">
    <property type="term" value="F:2 iron, 2 sulfur cluster binding"/>
    <property type="evidence" value="ECO:0007669"/>
    <property type="project" value="UniProtKB-UniRule"/>
</dbReference>
<keyword evidence="8 10" id="KW-0411">Iron-sulfur</keyword>
<dbReference type="InterPro" id="IPR049011">
    <property type="entry name" value="Anamorsin_N_metazoan"/>
</dbReference>
<comment type="subunit">
    <text evidence="10">Monomer.</text>
</comment>
<feature type="binding site" evidence="10">
    <location>
        <position position="363"/>
    </location>
    <ligand>
        <name>[4Fe-4S] cluster</name>
        <dbReference type="ChEBI" id="CHEBI:49883"/>
    </ligand>
</feature>
<dbReference type="Proteomes" id="UP001140206">
    <property type="component" value="Chromosome 3"/>
</dbReference>
<evidence type="ECO:0000256" key="3">
    <source>
        <dbReference type="ARBA" id="ARBA00022485"/>
    </source>
</evidence>
<feature type="binding site" evidence="10">
    <location>
        <position position="316"/>
    </location>
    <ligand>
        <name>[2Fe-2S] cluster</name>
        <dbReference type="ChEBI" id="CHEBI:190135"/>
    </ligand>
</feature>
<feature type="binding site" evidence="10">
    <location>
        <position position="349"/>
    </location>
    <ligand>
        <name>[4Fe-4S] cluster</name>
        <dbReference type="ChEBI" id="CHEBI:49883"/>
    </ligand>
</feature>
<comment type="cofactor">
    <cofactor evidence="10">
        <name>[2Fe-2S] cluster</name>
        <dbReference type="ChEBI" id="CHEBI:190135"/>
    </cofactor>
</comment>
<comment type="function">
    <text evidence="10">Component of the cytosolic iron-sulfur (Fe-S) protein assembly (CIA) machinery. Required for the maturation of extramitochondrial Fe-S proteins. Part of an electron transfer chain functioning in an early step of cytosolic Fe-S biogenesis, facilitating the de novo assembly of a [4Fe-4S] cluster on the cytosolic Fe-S scaffold complex. Electrons are transferred from NADPH via a FAD- and FMN-containing diflavin oxidoreductase. Together with the diflavin oxidoreductase, also required for the assembly of the diferric tyrosyl radical cofactor of ribonucleotide reductase (RNR), probably by providing electrons for reduction during radical cofactor maturation in the catalytic small subunit.</text>
</comment>
<keyword evidence="5 10" id="KW-0001">2Fe-2S</keyword>
<dbReference type="SUPFAM" id="SSF53335">
    <property type="entry name" value="S-adenosyl-L-methionine-dependent methyltransferases"/>
    <property type="match status" value="1"/>
</dbReference>
<feature type="binding site" evidence="10">
    <location>
        <position position="321"/>
    </location>
    <ligand>
        <name>[2Fe-2S] cluster</name>
        <dbReference type="ChEBI" id="CHEBI:190135"/>
    </ligand>
</feature>
<feature type="domain" description="Anamorsin C-terminal" evidence="11">
    <location>
        <begin position="307"/>
        <end position="379"/>
    </location>
</feature>
<feature type="short sequence motif" description="Cx2C motif 2" evidence="10">
    <location>
        <begin position="360"/>
        <end position="363"/>
    </location>
</feature>
<dbReference type="GO" id="GO:0016226">
    <property type="term" value="P:iron-sulfur cluster assembly"/>
    <property type="evidence" value="ECO:0007669"/>
    <property type="project" value="UniProtKB-UniRule"/>
</dbReference>
<dbReference type="GO" id="GO:0009055">
    <property type="term" value="F:electron transfer activity"/>
    <property type="evidence" value="ECO:0007669"/>
    <property type="project" value="UniProtKB-UniRule"/>
</dbReference>
<dbReference type="EMBL" id="JAMFTS010000003">
    <property type="protein sequence ID" value="KAJ4775510.1"/>
    <property type="molecule type" value="Genomic_DNA"/>
</dbReference>
<proteinExistence type="inferred from homology"/>
<comment type="domain">
    <text evidence="10">The N-terminal domain has structural similarity with S-adenosyl-L-methionine-dependent methyltransferases, but does not bind S-adenosyl-L-methionine. It is required for correct assembly of the 2 Fe-S clusters.</text>
</comment>
<dbReference type="Pfam" id="PF05093">
    <property type="entry name" value="CIAPIN1"/>
    <property type="match status" value="1"/>
</dbReference>
<evidence type="ECO:0000256" key="5">
    <source>
        <dbReference type="ARBA" id="ARBA00022714"/>
    </source>
</evidence>
<evidence type="ECO:0000256" key="9">
    <source>
        <dbReference type="ARBA" id="ARBA00023128"/>
    </source>
</evidence>
<evidence type="ECO:0000259" key="11">
    <source>
        <dbReference type="Pfam" id="PF05093"/>
    </source>
</evidence>
<comment type="domain">
    <text evidence="10">The C-terminal domain binds 2 Fe-S clusters but is otherwise mostly in an intrinsically disordered conformation.</text>
</comment>
<dbReference type="GO" id="GO:0046872">
    <property type="term" value="F:metal ion binding"/>
    <property type="evidence" value="ECO:0007669"/>
    <property type="project" value="UniProtKB-KW"/>
</dbReference>
<keyword evidence="6 10" id="KW-0479">Metal-binding</keyword>
<accession>A0AAV8E5N3</accession>
<name>A0AAV8E5N3_9POAL</name>
<dbReference type="InterPro" id="IPR029063">
    <property type="entry name" value="SAM-dependent_MTases_sf"/>
</dbReference>
<dbReference type="InterPro" id="IPR007785">
    <property type="entry name" value="Anamorsin"/>
</dbReference>
<keyword evidence="3 10" id="KW-0004">4Fe-4S</keyword>
<comment type="similarity">
    <text evidence="2 10">Belongs to the anamorsin family.</text>
</comment>
<keyword evidence="14" id="KW-1185">Reference proteome</keyword>
<dbReference type="HAMAP" id="MF_03115">
    <property type="entry name" value="Anamorsin"/>
    <property type="match status" value="1"/>
</dbReference>
<comment type="caution">
    <text evidence="13">The sequence shown here is derived from an EMBL/GenBank/DDBJ whole genome shotgun (WGS) entry which is preliminary data.</text>
</comment>
<dbReference type="Gene3D" id="3.40.50.150">
    <property type="entry name" value="Vaccinia Virus protein VP39"/>
    <property type="match status" value="1"/>
</dbReference>
<organism evidence="13 14">
    <name type="scientific">Rhynchospora pubera</name>
    <dbReference type="NCBI Taxonomy" id="906938"/>
    <lineage>
        <taxon>Eukaryota</taxon>
        <taxon>Viridiplantae</taxon>
        <taxon>Streptophyta</taxon>
        <taxon>Embryophyta</taxon>
        <taxon>Tracheophyta</taxon>
        <taxon>Spermatophyta</taxon>
        <taxon>Magnoliopsida</taxon>
        <taxon>Liliopsida</taxon>
        <taxon>Poales</taxon>
        <taxon>Cyperaceae</taxon>
        <taxon>Cyperoideae</taxon>
        <taxon>Rhynchosporeae</taxon>
        <taxon>Rhynchospora</taxon>
    </lineage>
</organism>
<dbReference type="Pfam" id="PF20922">
    <property type="entry name" value="Anamorsin_N"/>
    <property type="match status" value="1"/>
</dbReference>
<feature type="binding site" evidence="10">
    <location>
        <position position="360"/>
    </location>
    <ligand>
        <name>[4Fe-4S] cluster</name>
        <dbReference type="ChEBI" id="CHEBI:49883"/>
    </ligand>
</feature>
<sequence length="388" mass="42950">MEIIRDVGFTSHQWLLLATAHQLKPQIHTQAPRTLQVTCPLFSLFCHAGPQVLHVSTILRGIPLNYIAAVLFLNSSPSPLDPLPHHSSRLYKSKPLDPIQNERERERESYFWKLRARVERMGEKNRTLVLTADIALPVDTIRQLQIDLASDNLIVITQCESLGCNLPLEAASLDTVIAFSDIAPYFREQWFAEFSRVLKPSGKLILHKRVPSPEQEKASMNLVRQLLMSGFLEVKASNVNYSDISITIKGTKASWTVGSSYPLKIKKASENTLPNIPINEESDIIDEDSLLIEEDLANPQLPIGGDCEVGKTRKACKNCTCGRAEAEAEGKLQKLDLTPDQINKPRSACGSCGLGDAFRCGGCPYRGLPPFKLGEKVALSGNLLVTDL</sequence>
<keyword evidence="7 10" id="KW-0408">Iron</keyword>
<feature type="domain" description="Anamorsin N-terminal" evidence="12">
    <location>
        <begin position="142"/>
        <end position="238"/>
    </location>
</feature>
<evidence type="ECO:0000256" key="2">
    <source>
        <dbReference type="ARBA" id="ARBA00008169"/>
    </source>
</evidence>
<comment type="caution">
    <text evidence="10">Lacks conserved residue(s) required for the propagation of feature annotation.</text>
</comment>
<comment type="domain">
    <text evidence="10">The twin Cx2C motifs are involved in the recognition by the mitochondrial MIA40-ERV1 disulfide relay system. The formation of 2 disulfide bonds in the Cx2C motifs through dithiol/disulfide exchange reactions effectively traps the protein in the mitochondrial intermembrane space.</text>
</comment>
<dbReference type="InterPro" id="IPR046408">
    <property type="entry name" value="CIAPIN1"/>
</dbReference>
<evidence type="ECO:0000256" key="6">
    <source>
        <dbReference type="ARBA" id="ARBA00022723"/>
    </source>
</evidence>
<evidence type="ECO:0000256" key="1">
    <source>
        <dbReference type="ARBA" id="ARBA00001966"/>
    </source>
</evidence>
<feature type="binding site" evidence="10">
    <location>
        <position position="319"/>
    </location>
    <ligand>
        <name>[2Fe-2S] cluster</name>
        <dbReference type="ChEBI" id="CHEBI:190135"/>
    </ligand>
</feature>
<evidence type="ECO:0000256" key="4">
    <source>
        <dbReference type="ARBA" id="ARBA00022490"/>
    </source>
</evidence>
<evidence type="ECO:0000256" key="10">
    <source>
        <dbReference type="HAMAP-Rule" id="MF_03115"/>
    </source>
</evidence>
<keyword evidence="9 10" id="KW-0496">Mitochondrion</keyword>
<feature type="binding site" evidence="10">
    <location>
        <position position="307"/>
    </location>
    <ligand>
        <name>[2Fe-2S] cluster</name>
        <dbReference type="ChEBI" id="CHEBI:190135"/>
    </ligand>
</feature>
<evidence type="ECO:0000313" key="14">
    <source>
        <dbReference type="Proteomes" id="UP001140206"/>
    </source>
</evidence>
<evidence type="ECO:0000256" key="8">
    <source>
        <dbReference type="ARBA" id="ARBA00023014"/>
    </source>
</evidence>
<feature type="binding site" evidence="10">
    <location>
        <position position="352"/>
    </location>
    <ligand>
        <name>[4Fe-4S] cluster</name>
        <dbReference type="ChEBI" id="CHEBI:49883"/>
    </ligand>
</feature>
<feature type="short sequence motif" description="Cx2C motif 1" evidence="10">
    <location>
        <begin position="349"/>
        <end position="352"/>
    </location>
</feature>
<evidence type="ECO:0000256" key="7">
    <source>
        <dbReference type="ARBA" id="ARBA00023004"/>
    </source>
</evidence>
<protein>
    <recommendedName>
        <fullName evidence="10">Anamorsin homolog</fullName>
    </recommendedName>
    <alternativeName>
        <fullName evidence="10">Fe-S cluster assembly protein DRE2 homolog</fullName>
    </alternativeName>
</protein>
<dbReference type="AlphaFoldDB" id="A0AAV8E5N3"/>
<dbReference type="PANTHER" id="PTHR13273">
    <property type="entry name" value="ANAMORSIN"/>
    <property type="match status" value="1"/>
</dbReference>
<gene>
    <name evidence="13" type="ORF">LUZ62_059767</name>
</gene>
<comment type="subcellular location">
    <subcellularLocation>
        <location evidence="10">Cytoplasm</location>
    </subcellularLocation>
    <subcellularLocation>
        <location evidence="10">Mitochondrion intermembrane space</location>
    </subcellularLocation>
</comment>
<dbReference type="GO" id="GO:0051539">
    <property type="term" value="F:4 iron, 4 sulfur cluster binding"/>
    <property type="evidence" value="ECO:0007669"/>
    <property type="project" value="UniProtKB-KW"/>
</dbReference>
<reference evidence="13" key="1">
    <citation type="submission" date="2022-08" db="EMBL/GenBank/DDBJ databases">
        <authorList>
            <person name="Marques A."/>
        </authorList>
    </citation>
    <scope>NUCLEOTIDE SEQUENCE</scope>
    <source>
        <strain evidence="13">RhyPub2mFocal</strain>
        <tissue evidence="13">Leaves</tissue>
    </source>
</reference>
<keyword evidence="4 10" id="KW-0963">Cytoplasm</keyword>
<feature type="region of interest" description="Fe-S binding site B" evidence="10">
    <location>
        <begin position="349"/>
        <end position="363"/>
    </location>
</feature>
<evidence type="ECO:0000259" key="12">
    <source>
        <dbReference type="Pfam" id="PF20922"/>
    </source>
</evidence>
<comment type="cofactor">
    <cofactor evidence="1 10">
        <name>[4Fe-4S] cluster</name>
        <dbReference type="ChEBI" id="CHEBI:49883"/>
    </cofactor>
</comment>
<dbReference type="PANTHER" id="PTHR13273:SF14">
    <property type="entry name" value="ANAMORSIN"/>
    <property type="match status" value="1"/>
</dbReference>
<dbReference type="GO" id="GO:0005758">
    <property type="term" value="C:mitochondrial intermembrane space"/>
    <property type="evidence" value="ECO:0007669"/>
    <property type="project" value="UniProtKB-SubCell"/>
</dbReference>
<evidence type="ECO:0000313" key="13">
    <source>
        <dbReference type="EMBL" id="KAJ4775510.1"/>
    </source>
</evidence>